<protein>
    <submittedName>
        <fullName evidence="1">Uncharacterized protein</fullName>
    </submittedName>
</protein>
<evidence type="ECO:0000313" key="1">
    <source>
        <dbReference type="EMBL" id="KAI5667711.1"/>
    </source>
</evidence>
<proteinExistence type="predicted"/>
<organism evidence="1 2">
    <name type="scientific">Catharanthus roseus</name>
    <name type="common">Madagascar periwinkle</name>
    <name type="synonym">Vinca rosea</name>
    <dbReference type="NCBI Taxonomy" id="4058"/>
    <lineage>
        <taxon>Eukaryota</taxon>
        <taxon>Viridiplantae</taxon>
        <taxon>Streptophyta</taxon>
        <taxon>Embryophyta</taxon>
        <taxon>Tracheophyta</taxon>
        <taxon>Spermatophyta</taxon>
        <taxon>Magnoliopsida</taxon>
        <taxon>eudicotyledons</taxon>
        <taxon>Gunneridae</taxon>
        <taxon>Pentapetalae</taxon>
        <taxon>asterids</taxon>
        <taxon>lamiids</taxon>
        <taxon>Gentianales</taxon>
        <taxon>Apocynaceae</taxon>
        <taxon>Rauvolfioideae</taxon>
        <taxon>Vinceae</taxon>
        <taxon>Catharanthinae</taxon>
        <taxon>Catharanthus</taxon>
    </lineage>
</organism>
<keyword evidence="2" id="KW-1185">Reference proteome</keyword>
<name>A0ACC0B4Y1_CATRO</name>
<comment type="caution">
    <text evidence="1">The sequence shown here is derived from an EMBL/GenBank/DDBJ whole genome shotgun (WGS) entry which is preliminary data.</text>
</comment>
<reference evidence="2" key="1">
    <citation type="journal article" date="2023" name="Nat. Plants">
        <title>Single-cell RNA sequencing provides a high-resolution roadmap for understanding the multicellular compartmentation of specialized metabolism.</title>
        <authorList>
            <person name="Sun S."/>
            <person name="Shen X."/>
            <person name="Li Y."/>
            <person name="Li Y."/>
            <person name="Wang S."/>
            <person name="Li R."/>
            <person name="Zhang H."/>
            <person name="Shen G."/>
            <person name="Guo B."/>
            <person name="Wei J."/>
            <person name="Xu J."/>
            <person name="St-Pierre B."/>
            <person name="Chen S."/>
            <person name="Sun C."/>
        </authorList>
    </citation>
    <scope>NUCLEOTIDE SEQUENCE [LARGE SCALE GENOMIC DNA]</scope>
</reference>
<sequence>MESEGIPGYKLYKTISFLPSTSFLCFDFIINESNSCSFSLFCDRIKSQLLNFLTTTCRTKPNPGMKAKEEGIGKELNIGYEDISISLSLNLFLLYHDFSFKVLKLFLELYASYVTLVGNVMVNPFTC</sequence>
<dbReference type="Proteomes" id="UP001060085">
    <property type="component" value="Linkage Group LG04"/>
</dbReference>
<dbReference type="EMBL" id="CM044704">
    <property type="protein sequence ID" value="KAI5667711.1"/>
    <property type="molecule type" value="Genomic_DNA"/>
</dbReference>
<evidence type="ECO:0000313" key="2">
    <source>
        <dbReference type="Proteomes" id="UP001060085"/>
    </source>
</evidence>
<accession>A0ACC0B4Y1</accession>
<gene>
    <name evidence="1" type="ORF">M9H77_17564</name>
</gene>